<evidence type="ECO:0000256" key="2">
    <source>
        <dbReference type="ARBA" id="ARBA00022741"/>
    </source>
</evidence>
<dbReference type="InterPro" id="IPR032675">
    <property type="entry name" value="LRR_dom_sf"/>
</dbReference>
<dbReference type="InterPro" id="IPR002182">
    <property type="entry name" value="NB-ARC"/>
</dbReference>
<dbReference type="Gene3D" id="1.10.10.10">
    <property type="entry name" value="Winged helix-like DNA-binding domain superfamily/Winged helix DNA-binding domain"/>
    <property type="match status" value="1"/>
</dbReference>
<organism evidence="8 9">
    <name type="scientific">Dillenia turbinata</name>
    <dbReference type="NCBI Taxonomy" id="194707"/>
    <lineage>
        <taxon>Eukaryota</taxon>
        <taxon>Viridiplantae</taxon>
        <taxon>Streptophyta</taxon>
        <taxon>Embryophyta</taxon>
        <taxon>Tracheophyta</taxon>
        <taxon>Spermatophyta</taxon>
        <taxon>Magnoliopsida</taxon>
        <taxon>eudicotyledons</taxon>
        <taxon>Gunneridae</taxon>
        <taxon>Pentapetalae</taxon>
        <taxon>Dilleniales</taxon>
        <taxon>Dilleniaceae</taxon>
        <taxon>Dillenia</taxon>
    </lineage>
</organism>
<evidence type="ECO:0000313" key="9">
    <source>
        <dbReference type="Proteomes" id="UP001370490"/>
    </source>
</evidence>
<dbReference type="Gene3D" id="3.40.50.300">
    <property type="entry name" value="P-loop containing nucleotide triphosphate hydrolases"/>
    <property type="match status" value="1"/>
</dbReference>
<keyword evidence="3" id="KW-0611">Plant defense</keyword>
<reference evidence="8 9" key="1">
    <citation type="submission" date="2023-12" db="EMBL/GenBank/DDBJ databases">
        <title>A high-quality genome assembly for Dillenia turbinata (Dilleniales).</title>
        <authorList>
            <person name="Chanderbali A."/>
        </authorList>
    </citation>
    <scope>NUCLEOTIDE SEQUENCE [LARGE SCALE GENOMIC DNA]</scope>
    <source>
        <strain evidence="8">LSX21</strain>
        <tissue evidence="8">Leaf</tissue>
    </source>
</reference>
<comment type="caution">
    <text evidence="8">The sequence shown here is derived from an EMBL/GenBank/DDBJ whole genome shotgun (WGS) entry which is preliminary data.</text>
</comment>
<dbReference type="InterPro" id="IPR055414">
    <property type="entry name" value="LRR_R13L4/SHOC2-like"/>
</dbReference>
<dbReference type="AlphaFoldDB" id="A0AAN8VCE2"/>
<dbReference type="SUPFAM" id="SSF52540">
    <property type="entry name" value="P-loop containing nucleoside triphosphate hydrolases"/>
    <property type="match status" value="1"/>
</dbReference>
<dbReference type="CDD" id="cd14798">
    <property type="entry name" value="RX-CC_like"/>
    <property type="match status" value="1"/>
</dbReference>
<dbReference type="FunFam" id="1.10.10.10:FF:000322">
    <property type="entry name" value="Probable disease resistance protein At1g63360"/>
    <property type="match status" value="1"/>
</dbReference>
<dbReference type="Gene3D" id="3.80.10.10">
    <property type="entry name" value="Ribonuclease Inhibitor"/>
    <property type="match status" value="1"/>
</dbReference>
<dbReference type="EMBL" id="JBAMMX010000016">
    <property type="protein sequence ID" value="KAK6925093.1"/>
    <property type="molecule type" value="Genomic_DNA"/>
</dbReference>
<dbReference type="GO" id="GO:0043531">
    <property type="term" value="F:ADP binding"/>
    <property type="evidence" value="ECO:0007669"/>
    <property type="project" value="InterPro"/>
</dbReference>
<dbReference type="Pfam" id="PF18052">
    <property type="entry name" value="Rx_N"/>
    <property type="match status" value="1"/>
</dbReference>
<dbReference type="Gene3D" id="1.10.8.430">
    <property type="entry name" value="Helical domain of apoptotic protease-activating factors"/>
    <property type="match status" value="1"/>
</dbReference>
<dbReference type="InterPro" id="IPR027417">
    <property type="entry name" value="P-loop_NTPase"/>
</dbReference>
<dbReference type="SUPFAM" id="SSF52058">
    <property type="entry name" value="L domain-like"/>
    <property type="match status" value="1"/>
</dbReference>
<feature type="domain" description="Disease resistance protein winged helix" evidence="6">
    <location>
        <begin position="391"/>
        <end position="461"/>
    </location>
</feature>
<evidence type="ECO:0000259" key="7">
    <source>
        <dbReference type="Pfam" id="PF23598"/>
    </source>
</evidence>
<feature type="domain" description="NB-ARC" evidence="4">
    <location>
        <begin position="185"/>
        <end position="294"/>
    </location>
</feature>
<name>A0AAN8VCE2_9MAGN</name>
<keyword evidence="1" id="KW-0677">Repeat</keyword>
<evidence type="ECO:0000256" key="3">
    <source>
        <dbReference type="ARBA" id="ARBA00022821"/>
    </source>
</evidence>
<dbReference type="PANTHER" id="PTHR23155:SF1185">
    <property type="entry name" value="DISEASE RESISTANCE RPP8-LIKE PROTEIN 3-RELATED"/>
    <property type="match status" value="1"/>
</dbReference>
<sequence>MLRVSEDKEQHDMQDKLKWIQSFLRDADAIMHLEEGQQFRTVVSQFRDIAYDSEDVIDTYIHKVASMSRGGFIGLLKKPASIFKKCHYIRQIGNKIQVIDARISQIRETLPPHTVQNKAGASTESRQPRQVWRRSYAREEEEHVVGLDDDTKKLVQELTNEEANARVVSIVGIGGSGKTTLAKRYVLQSILIQISSPTKEERELIDKMNNEELVGRLYSFLEERLYLLVLDDIWETKAWYDLSHAFPCGKVGSKLILTTRNRYVPQQADPHCIVHEPRSLTDDEAWELLSKKTKIKEESTSQEVTELCKLGKEMVKRCDGLPLAVVLLGGLLATRLSLHEWQKLHQNIDVQLRTIGKEGAQQQGKVLCVIELSYDDLPFRLKPCFLYLGLFPEDAAKQMIRMWIAEGFILSSEIDRGHTVESADEEWLEELIERSMIQVGARDADGRVKTCRMHDLIRDLCLEKAREENFFEILSPSSPSNPKGLSSINGTDTSKVRRIALHNGRLYCGVNEIPQYLGKVQNLQILDCSPSYRGIYCLNVLQKMEQLRYLSGTFLGFKSKMFTVSALKNLRCLAMVEAGSWMFRDLQHLTSLEKLGVSGIETAEQVDAVPRSPCITSGCLRSLRLEPTCFHVTEILSLEPLTHCGRLSKLYIRGKIRETRQAETLVAGESSQRPQSEEQFLLPLQLRRPPNLTKLTFRGSRLEKQDPLTALEKLPCLKFLLLGINSFLWTKMTCSAKGFPQLLNLEFYYLPELEEWIVEKGAMPCLCHLKLQLCTSLRTIPEGLRFISSLKELEIWDHREEFLDRFRKVKTRGVEISTSTTTTTHEVGEDFYKIQHIPPAELQHIPAAVQLE</sequence>
<keyword evidence="2" id="KW-0547">Nucleotide-binding</keyword>
<dbReference type="GO" id="GO:0098542">
    <property type="term" value="P:defense response to other organism"/>
    <property type="evidence" value="ECO:0007669"/>
    <property type="project" value="TreeGrafter"/>
</dbReference>
<dbReference type="InterPro" id="IPR036388">
    <property type="entry name" value="WH-like_DNA-bd_sf"/>
</dbReference>
<proteinExistence type="predicted"/>
<dbReference type="Pfam" id="PF00931">
    <property type="entry name" value="NB-ARC"/>
    <property type="match status" value="1"/>
</dbReference>
<evidence type="ECO:0000259" key="6">
    <source>
        <dbReference type="Pfam" id="PF23559"/>
    </source>
</evidence>
<dbReference type="InterPro" id="IPR038005">
    <property type="entry name" value="RX-like_CC"/>
</dbReference>
<accession>A0AAN8VCE2</accession>
<dbReference type="InterPro" id="IPR041118">
    <property type="entry name" value="Rx_N"/>
</dbReference>
<evidence type="ECO:0000313" key="8">
    <source>
        <dbReference type="EMBL" id="KAK6925093.1"/>
    </source>
</evidence>
<dbReference type="InterPro" id="IPR044974">
    <property type="entry name" value="Disease_R_plants"/>
</dbReference>
<protein>
    <submittedName>
        <fullName evidence="8">Rx, N-terminal</fullName>
    </submittedName>
</protein>
<dbReference type="InterPro" id="IPR058922">
    <property type="entry name" value="WHD_DRP"/>
</dbReference>
<dbReference type="Proteomes" id="UP001370490">
    <property type="component" value="Unassembled WGS sequence"/>
</dbReference>
<evidence type="ECO:0000256" key="1">
    <source>
        <dbReference type="ARBA" id="ARBA00022737"/>
    </source>
</evidence>
<feature type="domain" description="Disease resistance R13L4/SHOC-2-like LRR" evidence="7">
    <location>
        <begin position="509"/>
        <end position="798"/>
    </location>
</feature>
<dbReference type="PANTHER" id="PTHR23155">
    <property type="entry name" value="DISEASE RESISTANCE PROTEIN RP"/>
    <property type="match status" value="1"/>
</dbReference>
<dbReference type="Pfam" id="PF23598">
    <property type="entry name" value="LRR_14"/>
    <property type="match status" value="1"/>
</dbReference>
<dbReference type="InterPro" id="IPR042197">
    <property type="entry name" value="Apaf_helical"/>
</dbReference>
<keyword evidence="9" id="KW-1185">Reference proteome</keyword>
<feature type="domain" description="Disease resistance N-terminal" evidence="5">
    <location>
        <begin position="8"/>
        <end position="68"/>
    </location>
</feature>
<evidence type="ECO:0000259" key="5">
    <source>
        <dbReference type="Pfam" id="PF18052"/>
    </source>
</evidence>
<gene>
    <name evidence="8" type="ORF">RJ641_009419</name>
</gene>
<dbReference type="Pfam" id="PF23559">
    <property type="entry name" value="WHD_DRP"/>
    <property type="match status" value="1"/>
</dbReference>
<evidence type="ECO:0000259" key="4">
    <source>
        <dbReference type="Pfam" id="PF00931"/>
    </source>
</evidence>
<dbReference type="PRINTS" id="PR00364">
    <property type="entry name" value="DISEASERSIST"/>
</dbReference>
<dbReference type="Gene3D" id="1.20.5.4130">
    <property type="match status" value="1"/>
</dbReference>